<dbReference type="AlphaFoldDB" id="A0A1M5RQB3"/>
<dbReference type="Proteomes" id="UP000242592">
    <property type="component" value="Unassembled WGS sequence"/>
</dbReference>
<dbReference type="PANTHER" id="PTHR33619">
    <property type="entry name" value="POLYSACCHARIDE EXPORT PROTEIN GFCE-RELATED"/>
    <property type="match status" value="1"/>
</dbReference>
<dbReference type="Gene3D" id="3.10.560.10">
    <property type="entry name" value="Outer membrane lipoprotein wza domain like"/>
    <property type="match status" value="2"/>
</dbReference>
<dbReference type="InterPro" id="IPR019554">
    <property type="entry name" value="Soluble_ligand-bd"/>
</dbReference>
<reference evidence="5" key="1">
    <citation type="submission" date="2016-11" db="EMBL/GenBank/DDBJ databases">
        <authorList>
            <person name="Varghese N."/>
            <person name="Submissions S."/>
        </authorList>
    </citation>
    <scope>NUCLEOTIDE SEQUENCE [LARGE SCALE GENOMIC DNA]</scope>
    <source>
        <strain evidence="5">DSM 15807</strain>
    </source>
</reference>
<feature type="domain" description="Polysaccharide export protein N-terminal" evidence="2">
    <location>
        <begin position="18"/>
        <end position="88"/>
    </location>
</feature>
<protein>
    <submittedName>
        <fullName evidence="4">Protein involved in polysaccharide export, contains SLBB domain of the beta-grasp fold</fullName>
    </submittedName>
</protein>
<gene>
    <name evidence="4" type="ORF">SAMN02745199_0558</name>
</gene>
<name>A0A1M5RQB3_9BACT</name>
<dbReference type="Pfam" id="PF02563">
    <property type="entry name" value="Poly_export"/>
    <property type="match status" value="1"/>
</dbReference>
<dbReference type="OrthoDB" id="8291at2"/>
<dbReference type="STRING" id="1123380.SAMN02745199_0558"/>
<dbReference type="PANTHER" id="PTHR33619:SF3">
    <property type="entry name" value="POLYSACCHARIDE EXPORT PROTEIN GFCE-RELATED"/>
    <property type="match status" value="1"/>
</dbReference>
<evidence type="ECO:0000313" key="5">
    <source>
        <dbReference type="Proteomes" id="UP000242592"/>
    </source>
</evidence>
<keyword evidence="1" id="KW-0732">Signal</keyword>
<sequence>MRKFTIIFMLFFALIIFSYTIRVGDTISIEVFNYPNLSRTVKVALDGSIPYPYAGNIKVQGKTPDEVAEMLRPYIEKFVKQPVITVYVVEYAPMLVFLQGAINKIFDISTYPDMTITKLFSFLSISKDSGVDFENIQIRRDNTTITVNLLPYFYQGKFDNDIVLKEGDIIYLPPLSSEKTIKILGAYTLETTYVPGLTLSTLLLKLGPIDKEYAEIENTKIYQNGVVNSINLEDVISGTKDYPLSPGIRIYIPKRKEKYAYIIGFVKNPGVKTFGVNEELTLNTLIAKSGGISENERKFIEKIIVSLPNGKELQYSPEVLNTKEKIYLQSGSIVKIVKYPDFYVYVLGNSKIKGKIEFTPDEVKTLKVLLAKIGLDDEVEHDGKVVINNDFVIDIKSVIFGNEDYNLKSGDIVQIVYEPFVVNVVGPNGGSIKLSYNEPKTLPYLIKRLGIKEPKEIEKVLIVRNKAIETYDINTLIYQNPDITLEKFDTIVIKTAETNAVYLTGDVAKYIVFDYNEPITLQRILAKAGLSDYRQIETISVNGKTLNVKENIIIEKGSILNVKLKKTIYVTAMGYIKQTGRVAFEYYETPDLKTLFGKLGGLIIGPDLYYSSDKVYILRNGKIIKEFDAEKVYLGEENTILQDNDFVFVTERQPNYVYVFGKNMPNTIVQFKNNEAFDFKTLLAKINGIPKGISKTVTIIEDSTKVSFTWDETKNLQLKNGSTIIFDLDTENYVYAMDALGKPEVIYLDKDKVTLYEILTKLGIDKNYKYVKLLRNSEEKIIDISKVEDTLAFNVKPGDIIKVVDTPQNFAYILGEVKNPGIVQLHEGTTVLEAIISAGFFTQNAAPSSIFLYKDGINGNAIKVNLSGAVKGGNITENPIVEPGDIIFVPNDPLRTAIDWIPTISSMLNLVNNSILLLNNLSGQ</sequence>
<dbReference type="Pfam" id="PF10531">
    <property type="entry name" value="SLBB"/>
    <property type="match status" value="1"/>
</dbReference>
<accession>A0A1M5RQB3</accession>
<evidence type="ECO:0000313" key="4">
    <source>
        <dbReference type="EMBL" id="SHH28495.1"/>
    </source>
</evidence>
<evidence type="ECO:0000259" key="2">
    <source>
        <dbReference type="Pfam" id="PF02563"/>
    </source>
</evidence>
<dbReference type="InterPro" id="IPR049712">
    <property type="entry name" value="Poly_export"/>
</dbReference>
<dbReference type="RefSeq" id="WP_073071945.1">
    <property type="nucleotide sequence ID" value="NZ_FQXN01000002.1"/>
</dbReference>
<organism evidence="4 5">
    <name type="scientific">Thermosipho atlanticus DSM 15807</name>
    <dbReference type="NCBI Taxonomy" id="1123380"/>
    <lineage>
        <taxon>Bacteria</taxon>
        <taxon>Thermotogati</taxon>
        <taxon>Thermotogota</taxon>
        <taxon>Thermotogae</taxon>
        <taxon>Thermotogales</taxon>
        <taxon>Fervidobacteriaceae</taxon>
        <taxon>Thermosipho</taxon>
    </lineage>
</organism>
<keyword evidence="5" id="KW-1185">Reference proteome</keyword>
<dbReference type="Gene3D" id="3.30.1950.10">
    <property type="entry name" value="wza like domain"/>
    <property type="match status" value="1"/>
</dbReference>
<dbReference type="InterPro" id="IPR003715">
    <property type="entry name" value="Poly_export_N"/>
</dbReference>
<feature type="domain" description="Soluble ligand binding" evidence="3">
    <location>
        <begin position="811"/>
        <end position="859"/>
    </location>
</feature>
<dbReference type="GO" id="GO:0015159">
    <property type="term" value="F:polysaccharide transmembrane transporter activity"/>
    <property type="evidence" value="ECO:0007669"/>
    <property type="project" value="InterPro"/>
</dbReference>
<evidence type="ECO:0000256" key="1">
    <source>
        <dbReference type="ARBA" id="ARBA00022729"/>
    </source>
</evidence>
<dbReference type="EMBL" id="FQXN01000002">
    <property type="protein sequence ID" value="SHH28495.1"/>
    <property type="molecule type" value="Genomic_DNA"/>
</dbReference>
<evidence type="ECO:0000259" key="3">
    <source>
        <dbReference type="Pfam" id="PF10531"/>
    </source>
</evidence>
<proteinExistence type="predicted"/>